<dbReference type="EMBL" id="JAPZBR010000001">
    <property type="protein sequence ID" value="KAJ5366639.1"/>
    <property type="molecule type" value="Genomic_DNA"/>
</dbReference>
<proteinExistence type="predicted"/>
<protein>
    <submittedName>
        <fullName evidence="2">Uncharacterized protein</fullName>
    </submittedName>
</protein>
<dbReference type="AlphaFoldDB" id="A0A9W9V3U1"/>
<gene>
    <name evidence="2" type="ORF">N7541_000580</name>
</gene>
<reference evidence="2" key="1">
    <citation type="submission" date="2022-12" db="EMBL/GenBank/DDBJ databases">
        <authorList>
            <person name="Petersen C."/>
        </authorList>
    </citation>
    <scope>NUCLEOTIDE SEQUENCE</scope>
    <source>
        <strain evidence="2">IBT 35675</strain>
    </source>
</reference>
<comment type="caution">
    <text evidence="2">The sequence shown here is derived from an EMBL/GenBank/DDBJ whole genome shotgun (WGS) entry which is preliminary data.</text>
</comment>
<organism evidence="2 3">
    <name type="scientific">Penicillium brevicompactum</name>
    <dbReference type="NCBI Taxonomy" id="5074"/>
    <lineage>
        <taxon>Eukaryota</taxon>
        <taxon>Fungi</taxon>
        <taxon>Dikarya</taxon>
        <taxon>Ascomycota</taxon>
        <taxon>Pezizomycotina</taxon>
        <taxon>Eurotiomycetes</taxon>
        <taxon>Eurotiomycetidae</taxon>
        <taxon>Eurotiales</taxon>
        <taxon>Aspergillaceae</taxon>
        <taxon>Penicillium</taxon>
    </lineage>
</organism>
<evidence type="ECO:0000313" key="3">
    <source>
        <dbReference type="Proteomes" id="UP001148299"/>
    </source>
</evidence>
<sequence>MSTLVLGPGPGPPPPPPPPPPPGDKGKPPSDKVAVPLNKRQRRRNTGRKTGDEKFIKTAWIYPSDDLLGNLAPRSRAQFRAISRAYRRNGPSQELEDLAMLEEQRRLFMPSQQSFRFLEGTEFAEYDTELAEVNEMALWPYYSGCPTDEWTDEYIGKCEITCSVTSSSLSLFGLDFMGRQR</sequence>
<accession>A0A9W9V3U1</accession>
<evidence type="ECO:0000256" key="1">
    <source>
        <dbReference type="SAM" id="MobiDB-lite"/>
    </source>
</evidence>
<name>A0A9W9V3U1_PENBR</name>
<feature type="compositionally biased region" description="Pro residues" evidence="1">
    <location>
        <begin position="9"/>
        <end position="23"/>
    </location>
</feature>
<dbReference type="Proteomes" id="UP001148299">
    <property type="component" value="Unassembled WGS sequence"/>
</dbReference>
<dbReference type="SUPFAM" id="SSF101447">
    <property type="entry name" value="Formin homology 2 domain (FH2 domain)"/>
    <property type="match status" value="1"/>
</dbReference>
<feature type="region of interest" description="Disordered" evidence="1">
    <location>
        <begin position="1"/>
        <end position="50"/>
    </location>
</feature>
<evidence type="ECO:0000313" key="2">
    <source>
        <dbReference type="EMBL" id="KAJ5366639.1"/>
    </source>
</evidence>
<keyword evidence="3" id="KW-1185">Reference proteome</keyword>
<reference evidence="2" key="2">
    <citation type="journal article" date="2023" name="IMA Fungus">
        <title>Comparative genomic study of the Penicillium genus elucidates a diverse pangenome and 15 lateral gene transfer events.</title>
        <authorList>
            <person name="Petersen C."/>
            <person name="Sorensen T."/>
            <person name="Nielsen M.R."/>
            <person name="Sondergaard T.E."/>
            <person name="Sorensen J.L."/>
            <person name="Fitzpatrick D.A."/>
            <person name="Frisvad J.C."/>
            <person name="Nielsen K.L."/>
        </authorList>
    </citation>
    <scope>NUCLEOTIDE SEQUENCE</scope>
    <source>
        <strain evidence="2">IBT 35675</strain>
    </source>
</reference>